<organism evidence="4 5">
    <name type="scientific">Pseudoduganella umbonata</name>
    <dbReference type="NCBI Taxonomy" id="864828"/>
    <lineage>
        <taxon>Bacteria</taxon>
        <taxon>Pseudomonadati</taxon>
        <taxon>Pseudomonadota</taxon>
        <taxon>Betaproteobacteria</taxon>
        <taxon>Burkholderiales</taxon>
        <taxon>Oxalobacteraceae</taxon>
        <taxon>Telluria group</taxon>
        <taxon>Pseudoduganella</taxon>
    </lineage>
</organism>
<dbReference type="PANTHER" id="PTHR45947:SF3">
    <property type="entry name" value="SULFOQUINOVOSYL TRANSFERASE SQD2"/>
    <property type="match status" value="1"/>
</dbReference>
<dbReference type="InterPro" id="IPR001296">
    <property type="entry name" value="Glyco_trans_1"/>
</dbReference>
<keyword evidence="4" id="KW-0808">Transferase</keyword>
<dbReference type="RefSeq" id="WP_229422542.1">
    <property type="nucleotide sequence ID" value="NZ_CP040017.1"/>
</dbReference>
<dbReference type="SUPFAM" id="SSF53756">
    <property type="entry name" value="UDP-Glycosyltransferase/glycogen phosphorylase"/>
    <property type="match status" value="1"/>
</dbReference>
<dbReference type="InterPro" id="IPR029044">
    <property type="entry name" value="Nucleotide-diphossugar_trans"/>
</dbReference>
<dbReference type="Pfam" id="PF13439">
    <property type="entry name" value="Glyco_transf_4"/>
    <property type="match status" value="1"/>
</dbReference>
<evidence type="ECO:0000313" key="4">
    <source>
        <dbReference type="EMBL" id="MBB3220079.1"/>
    </source>
</evidence>
<dbReference type="CDD" id="cd00761">
    <property type="entry name" value="Glyco_tranf_GTA_type"/>
    <property type="match status" value="1"/>
</dbReference>
<evidence type="ECO:0000259" key="2">
    <source>
        <dbReference type="Pfam" id="PF00535"/>
    </source>
</evidence>
<dbReference type="AlphaFoldDB" id="A0A7W5E7G1"/>
<evidence type="ECO:0000313" key="5">
    <source>
        <dbReference type="Proteomes" id="UP000584325"/>
    </source>
</evidence>
<dbReference type="Gene3D" id="3.40.50.2000">
    <property type="entry name" value="Glycogen Phosphorylase B"/>
    <property type="match status" value="2"/>
</dbReference>
<evidence type="ECO:0000259" key="3">
    <source>
        <dbReference type="Pfam" id="PF13439"/>
    </source>
</evidence>
<dbReference type="SUPFAM" id="SSF53448">
    <property type="entry name" value="Nucleotide-diphospho-sugar transferases"/>
    <property type="match status" value="1"/>
</dbReference>
<dbReference type="Pfam" id="PF00535">
    <property type="entry name" value="Glycos_transf_2"/>
    <property type="match status" value="1"/>
</dbReference>
<comment type="caution">
    <text evidence="4">The sequence shown here is derived from an EMBL/GenBank/DDBJ whole genome shotgun (WGS) entry which is preliminary data.</text>
</comment>
<dbReference type="EMBL" id="JACHXS010000001">
    <property type="protein sequence ID" value="MBB3220079.1"/>
    <property type="molecule type" value="Genomic_DNA"/>
</dbReference>
<dbReference type="GO" id="GO:0016757">
    <property type="term" value="F:glycosyltransferase activity"/>
    <property type="evidence" value="ECO:0007669"/>
    <property type="project" value="InterPro"/>
</dbReference>
<accession>A0A7W5E7G1</accession>
<dbReference type="CDD" id="cd03801">
    <property type="entry name" value="GT4_PimA-like"/>
    <property type="match status" value="1"/>
</dbReference>
<protein>
    <submittedName>
        <fullName evidence="4">Glycosyltransferase involved in cell wall biosynthesis/GT2 family glycosyltransferase</fullName>
    </submittedName>
</protein>
<dbReference type="InterPro" id="IPR001173">
    <property type="entry name" value="Glyco_trans_2-like"/>
</dbReference>
<feature type="domain" description="Glycosyltransferase 2-like" evidence="2">
    <location>
        <begin position="3"/>
        <end position="125"/>
    </location>
</feature>
<dbReference type="Gene3D" id="3.90.550.10">
    <property type="entry name" value="Spore Coat Polysaccharide Biosynthesis Protein SpsA, Chain A"/>
    <property type="match status" value="1"/>
</dbReference>
<dbReference type="PANTHER" id="PTHR45947">
    <property type="entry name" value="SULFOQUINOVOSYL TRANSFERASE SQD2"/>
    <property type="match status" value="1"/>
</dbReference>
<gene>
    <name evidence="4" type="ORF">FHS02_000866</name>
</gene>
<name>A0A7W5E7G1_9BURK</name>
<reference evidence="4 5" key="1">
    <citation type="submission" date="2020-08" db="EMBL/GenBank/DDBJ databases">
        <title>Genomic Encyclopedia of Type Strains, Phase III (KMG-III): the genomes of soil and plant-associated and newly described type strains.</title>
        <authorList>
            <person name="Whitman W."/>
        </authorList>
    </citation>
    <scope>NUCLEOTIDE SEQUENCE [LARGE SCALE GENOMIC DNA]</scope>
    <source>
        <strain evidence="4 5">CECT 7753</strain>
    </source>
</reference>
<dbReference type="Proteomes" id="UP000584325">
    <property type="component" value="Unassembled WGS sequence"/>
</dbReference>
<feature type="domain" description="Glycosyl transferase family 1" evidence="1">
    <location>
        <begin position="515"/>
        <end position="670"/>
    </location>
</feature>
<dbReference type="InterPro" id="IPR028098">
    <property type="entry name" value="Glyco_trans_4-like_N"/>
</dbReference>
<dbReference type="InterPro" id="IPR050194">
    <property type="entry name" value="Glycosyltransferase_grp1"/>
</dbReference>
<evidence type="ECO:0000259" key="1">
    <source>
        <dbReference type="Pfam" id="PF00534"/>
    </source>
</evidence>
<feature type="domain" description="Glycosyltransferase subfamily 4-like N-terminal" evidence="3">
    <location>
        <begin position="324"/>
        <end position="497"/>
    </location>
</feature>
<sequence length="694" mass="77149">MLTVLMATFNGVSTLPKVLEAYCRLIAPPTGWRMIIADNGSTDGTRLLIEHYASRLPLQYVFEPRRGKNVALNSALGLALDGVGGDGLFVFTDDDATPEPDWLQQLAEAARRQTDYAIFAGVIVADWGMPVPAWIKRLVPLGLTFGITPPDVAEGPVFPGLVWGANMAIRRQLFDNGLRFDESIGPAAGAYAMGSETQLTRRLGDAGHQAWFCRGARVAHFIRPNQMTPGWVLERARRFGRGKYRQECPGRFPEWFGVPRWMFSRYVIELFSLVSARVRRDSDGIFLHRWELAYLRGYVHEAWRGSPPPSTGKILITSYSGELGGMELRMAQEAQFLRAGGFDGVLGIRPFPRSDIWANDLRERRLPVVRFAPPPVLEQWRWRRLNKVRALLGSVRVLRRFRADLVHVAFCWNTYGATALWLAGRCGLPTVISVHNTFPLCEFGRWHHPLLQEAFAAVRGIYGATESALQHFLALYRPYLRQDIRLAVIPNCVDTARFRPSFELRAATRLHWGVPLDAMVIGAVARLSPQKRPEALLALLCTLREDFPTLHLVLAGTGPLEDEVRKLAIALGVAPFVIFTGYQDHIEKIMPALDVHLLLSRREGFGIATIEAMACGVPAVATAVPGNTDVLSGSEGGVLVPLDDDHEVARVVAGLLADPDRRASMGVQGRAEAIRRFSTVRVQALVQEFYDGLL</sequence>
<dbReference type="Pfam" id="PF00534">
    <property type="entry name" value="Glycos_transf_1"/>
    <property type="match status" value="1"/>
</dbReference>
<proteinExistence type="predicted"/>